<protein>
    <recommendedName>
        <fullName evidence="2">Pyridoxal phosphate homeostasis protein</fullName>
        <shortName evidence="2">PLP homeostasis protein</shortName>
    </recommendedName>
</protein>
<dbReference type="RefSeq" id="WP_088431231.1">
    <property type="nucleotide sequence ID" value="NZ_CP021983.2"/>
</dbReference>
<dbReference type="PIRSF" id="PIRSF004848">
    <property type="entry name" value="YBL036c_PLPDEIII"/>
    <property type="match status" value="1"/>
</dbReference>
<dbReference type="HAMAP" id="MF_02087">
    <property type="entry name" value="PLP_homeostasis"/>
    <property type="match status" value="1"/>
</dbReference>
<dbReference type="CDD" id="cd00635">
    <property type="entry name" value="PLPDE_III_YBL036c_like"/>
    <property type="match status" value="1"/>
</dbReference>
<dbReference type="InterPro" id="IPR001608">
    <property type="entry name" value="Ala_racemase_N"/>
</dbReference>
<dbReference type="NCBIfam" id="TIGR00044">
    <property type="entry name" value="YggS family pyridoxal phosphate-dependent enzyme"/>
    <property type="match status" value="1"/>
</dbReference>
<dbReference type="STRING" id="1641165.XM38_19070"/>
<comment type="cofactor">
    <cofactor evidence="3">
        <name>pyridoxal 5'-phosphate</name>
        <dbReference type="ChEBI" id="CHEBI:597326"/>
    </cofactor>
</comment>
<accession>A0A1Z3HUD3</accession>
<dbReference type="PANTHER" id="PTHR10146">
    <property type="entry name" value="PROLINE SYNTHETASE CO-TRANSCRIBED BACTERIAL HOMOLOG PROTEIN"/>
    <property type="match status" value="1"/>
</dbReference>
<evidence type="ECO:0000256" key="2">
    <source>
        <dbReference type="HAMAP-Rule" id="MF_02087"/>
    </source>
</evidence>
<comment type="function">
    <text evidence="2">Pyridoxal 5'-phosphate (PLP)-binding protein, which is involved in PLP homeostasis.</text>
</comment>
<dbReference type="PROSITE" id="PS01211">
    <property type="entry name" value="UPF0001"/>
    <property type="match status" value="1"/>
</dbReference>
<keyword evidence="1 2" id="KW-0663">Pyridoxal phosphate</keyword>
<proteinExistence type="inferred from homology"/>
<dbReference type="FunFam" id="3.20.20.10:FF:000018">
    <property type="entry name" value="Pyridoxal phosphate homeostasis protein"/>
    <property type="match status" value="1"/>
</dbReference>
<dbReference type="OrthoDB" id="9804072at2"/>
<dbReference type="EMBL" id="CP021983">
    <property type="protein sequence ID" value="ASC73930.1"/>
    <property type="molecule type" value="Genomic_DNA"/>
</dbReference>
<dbReference type="Gene3D" id="3.20.20.10">
    <property type="entry name" value="Alanine racemase"/>
    <property type="match status" value="1"/>
</dbReference>
<evidence type="ECO:0000256" key="3">
    <source>
        <dbReference type="PIRSR" id="PIRSR004848-1"/>
    </source>
</evidence>
<dbReference type="AlphaFoldDB" id="A0A1Z3HUD3"/>
<evidence type="ECO:0000313" key="6">
    <source>
        <dbReference type="EMBL" id="ASC73930.1"/>
    </source>
</evidence>
<evidence type="ECO:0000259" key="5">
    <source>
        <dbReference type="Pfam" id="PF01168"/>
    </source>
</evidence>
<reference evidence="6 7" key="1">
    <citation type="journal article" date="2016" name="Biochim. Biophys. Acta">
        <title>Characterization of red-shifted phycobilisomes isolated from the chlorophyll f-containing cyanobacterium Halomicronema hongdechloris.</title>
        <authorList>
            <person name="Li Y."/>
            <person name="Lin Y."/>
            <person name="Garvey C.J."/>
            <person name="Birch D."/>
            <person name="Corkery R.W."/>
            <person name="Loughlin P.C."/>
            <person name="Scheer H."/>
            <person name="Willows R.D."/>
            <person name="Chen M."/>
        </authorList>
    </citation>
    <scope>NUCLEOTIDE SEQUENCE [LARGE SCALE GENOMIC DNA]</scope>
    <source>
        <strain evidence="6 7">C2206</strain>
    </source>
</reference>
<keyword evidence="7" id="KW-1185">Reference proteome</keyword>
<dbReference type="PANTHER" id="PTHR10146:SF14">
    <property type="entry name" value="PYRIDOXAL PHOSPHATE HOMEOSTASIS PROTEIN"/>
    <property type="match status" value="1"/>
</dbReference>
<evidence type="ECO:0000256" key="4">
    <source>
        <dbReference type="RuleBase" id="RU004514"/>
    </source>
</evidence>
<feature type="modified residue" description="N6-(pyridoxal phosphate)lysine" evidence="2 3">
    <location>
        <position position="32"/>
    </location>
</feature>
<evidence type="ECO:0000256" key="1">
    <source>
        <dbReference type="ARBA" id="ARBA00022898"/>
    </source>
</evidence>
<dbReference type="KEGG" id="hhg:XM38_049040"/>
<sequence length="228" mass="25260">MTAAATFEQVADNIARIRQTVPPTVRIVAVTKKLPSAAIRAAYNAGLRDFGESQVQEALTKQRELQDLADITWHMIGHLQTNKAKQVLEHFHWIHAVDSLRLAQKLNQLAADRGQLLQCCLQVKMVPDPPKYGFELEELWSALPHLDDCHHLSWAGLMTIPPLHTPAPETEGIFCQARALADQINRAGFAHLNLQQLSMGMSSDYPYAIAAGATMIRLGTILFGPRPS</sequence>
<dbReference type="SUPFAM" id="SSF51419">
    <property type="entry name" value="PLP-binding barrel"/>
    <property type="match status" value="1"/>
</dbReference>
<feature type="domain" description="Alanine racemase N-terminal" evidence="5">
    <location>
        <begin position="8"/>
        <end position="227"/>
    </location>
</feature>
<dbReference type="GO" id="GO:0030170">
    <property type="term" value="F:pyridoxal phosphate binding"/>
    <property type="evidence" value="ECO:0007669"/>
    <property type="project" value="UniProtKB-UniRule"/>
</dbReference>
<dbReference type="Proteomes" id="UP000191901">
    <property type="component" value="Chromosome"/>
</dbReference>
<gene>
    <name evidence="6" type="ORF">XM38_049040</name>
</gene>
<dbReference type="InterPro" id="IPR011078">
    <property type="entry name" value="PyrdxlP_homeostasis"/>
</dbReference>
<name>A0A1Z3HUD3_9CYAN</name>
<dbReference type="Pfam" id="PF01168">
    <property type="entry name" value="Ala_racemase_N"/>
    <property type="match status" value="1"/>
</dbReference>
<evidence type="ECO:0000313" key="7">
    <source>
        <dbReference type="Proteomes" id="UP000191901"/>
    </source>
</evidence>
<comment type="similarity">
    <text evidence="2 4">Belongs to the pyridoxal phosphate-binding protein YggS/PROSC family.</text>
</comment>
<dbReference type="InterPro" id="IPR029066">
    <property type="entry name" value="PLP-binding_barrel"/>
</dbReference>
<organism evidence="6 7">
    <name type="scientific">Halomicronema hongdechloris C2206</name>
    <dbReference type="NCBI Taxonomy" id="1641165"/>
    <lineage>
        <taxon>Bacteria</taxon>
        <taxon>Bacillati</taxon>
        <taxon>Cyanobacteriota</taxon>
        <taxon>Cyanophyceae</taxon>
        <taxon>Nodosilineales</taxon>
        <taxon>Nodosilineaceae</taxon>
        <taxon>Halomicronema</taxon>
    </lineage>
</organism>